<feature type="non-terminal residue" evidence="2">
    <location>
        <position position="1"/>
    </location>
</feature>
<name>A0A7K6DG81_9PASS</name>
<feature type="region of interest" description="Disordered" evidence="1">
    <location>
        <begin position="48"/>
        <end position="83"/>
    </location>
</feature>
<sequence>APRGGGDPALRLRGRGGAGVGGLRLPPVPVGPNLLASLRRQKLNVQYRAAGRARSPTERRSPGAWGSRGAGSRTLQAAGPGLIDSEPVDTVLRALVLELGLDSADEM</sequence>
<dbReference type="Gene3D" id="6.10.140.2200">
    <property type="match status" value="1"/>
</dbReference>
<dbReference type="EMBL" id="VZRL01004329">
    <property type="protein sequence ID" value="NWV24882.1"/>
    <property type="molecule type" value="Genomic_DNA"/>
</dbReference>
<keyword evidence="3" id="KW-1185">Reference proteome</keyword>
<accession>A0A7K6DG81</accession>
<protein>
    <submittedName>
        <fullName evidence="2">CITE1 protein</fullName>
    </submittedName>
</protein>
<proteinExistence type="predicted"/>
<feature type="non-terminal residue" evidence="2">
    <location>
        <position position="107"/>
    </location>
</feature>
<reference evidence="2 3" key="1">
    <citation type="submission" date="2019-09" db="EMBL/GenBank/DDBJ databases">
        <title>Bird 10,000 Genomes (B10K) Project - Family phase.</title>
        <authorList>
            <person name="Zhang G."/>
        </authorList>
    </citation>
    <scope>NUCLEOTIDE SEQUENCE [LARGE SCALE GENOMIC DNA]</scope>
    <source>
        <strain evidence="2">B10K-DU-029-52</strain>
    </source>
</reference>
<evidence type="ECO:0000256" key="1">
    <source>
        <dbReference type="SAM" id="MobiDB-lite"/>
    </source>
</evidence>
<dbReference type="OrthoDB" id="8939897at2759"/>
<comment type="caution">
    <text evidence="2">The sequence shown here is derived from an EMBL/GenBank/DDBJ whole genome shotgun (WGS) entry which is preliminary data.</text>
</comment>
<evidence type="ECO:0000313" key="3">
    <source>
        <dbReference type="Proteomes" id="UP000571324"/>
    </source>
</evidence>
<gene>
    <name evidence="2" type="primary">Cited1</name>
    <name evidence="2" type="ORF">ORISOL_R15882</name>
</gene>
<dbReference type="Proteomes" id="UP000571324">
    <property type="component" value="Unassembled WGS sequence"/>
</dbReference>
<dbReference type="AlphaFoldDB" id="A0A7K6DG81"/>
<organism evidence="2 3">
    <name type="scientific">Origma solitaria</name>
    <dbReference type="NCBI Taxonomy" id="720586"/>
    <lineage>
        <taxon>Eukaryota</taxon>
        <taxon>Metazoa</taxon>
        <taxon>Chordata</taxon>
        <taxon>Craniata</taxon>
        <taxon>Vertebrata</taxon>
        <taxon>Euteleostomi</taxon>
        <taxon>Archelosauria</taxon>
        <taxon>Archosauria</taxon>
        <taxon>Dinosauria</taxon>
        <taxon>Saurischia</taxon>
        <taxon>Theropoda</taxon>
        <taxon>Coelurosauria</taxon>
        <taxon>Aves</taxon>
        <taxon>Neognathae</taxon>
        <taxon>Neoaves</taxon>
        <taxon>Telluraves</taxon>
        <taxon>Australaves</taxon>
        <taxon>Passeriformes</taxon>
        <taxon>Meliphagoidea</taxon>
        <taxon>Acanthizidae</taxon>
        <taxon>Origma</taxon>
    </lineage>
</organism>
<evidence type="ECO:0000313" key="2">
    <source>
        <dbReference type="EMBL" id="NWV24882.1"/>
    </source>
</evidence>
<feature type="region of interest" description="Disordered" evidence="1">
    <location>
        <begin position="1"/>
        <end position="24"/>
    </location>
</feature>